<accession>A0A8J1XPB7</accession>
<comment type="caution">
    <text evidence="4">The sequence shown here is derived from an EMBL/GenBank/DDBJ whole genome shotgun (WGS) entry which is preliminary data.</text>
</comment>
<dbReference type="Proteomes" id="UP000749559">
    <property type="component" value="Unassembled WGS sequence"/>
</dbReference>
<dbReference type="PANTHER" id="PTHR11560">
    <property type="entry name" value="39S RIBOSOMAL PROTEIN L10, MITOCHONDRIAL"/>
    <property type="match status" value="1"/>
</dbReference>
<reference evidence="4" key="1">
    <citation type="submission" date="2022-03" db="EMBL/GenBank/DDBJ databases">
        <authorList>
            <person name="Martin C."/>
        </authorList>
    </citation>
    <scope>NUCLEOTIDE SEQUENCE</scope>
</reference>
<evidence type="ECO:0000313" key="5">
    <source>
        <dbReference type="Proteomes" id="UP000749559"/>
    </source>
</evidence>
<sequence length="255" mass="29074">MAALMKRNLYVTPWAIVRHKVNLKGKPRPTWYERSIVEKISVPLMPRAPVDYANRCGKLNNQRQQLIQDHPYQDFLIRRCKEMFEKNSMVAVFQQLSASRNEQNKNLNKFRKKGFTCHHFNNLVVKRSIADTKWANMAPLFVSSTFFIASEEAKVKDLVQASKKVTDFVLLGAVADDRLFSKQGLMDYAALPDIETKRAELVGILNHAASNTKSLLERHQQTLSTSLGQFIKQNTQSETLNESNQTETKDGGNSS</sequence>
<evidence type="ECO:0000256" key="1">
    <source>
        <dbReference type="ARBA" id="ARBA00008889"/>
    </source>
</evidence>
<dbReference type="EMBL" id="CAIIXF020000007">
    <property type="protein sequence ID" value="CAH1789314.1"/>
    <property type="molecule type" value="Genomic_DNA"/>
</dbReference>
<dbReference type="Gene3D" id="3.30.70.1730">
    <property type="match status" value="1"/>
</dbReference>
<gene>
    <name evidence="4" type="ORF">OFUS_LOCUS14695</name>
</gene>
<protein>
    <recommendedName>
        <fullName evidence="2">Large ribosomal subunit protein uL10m</fullName>
    </recommendedName>
    <alternativeName>
        <fullName evidence="3">39S ribosomal protein L10, mitochondrial</fullName>
    </alternativeName>
</protein>
<comment type="similarity">
    <text evidence="1">Belongs to the universal ribosomal protein uL10 family.</text>
</comment>
<evidence type="ECO:0000256" key="2">
    <source>
        <dbReference type="ARBA" id="ARBA00035707"/>
    </source>
</evidence>
<dbReference type="OrthoDB" id="360689at2759"/>
<dbReference type="SUPFAM" id="SSF160369">
    <property type="entry name" value="Ribosomal protein L10-like"/>
    <property type="match status" value="1"/>
</dbReference>
<dbReference type="InterPro" id="IPR043141">
    <property type="entry name" value="Ribosomal_uL10-like_sf"/>
</dbReference>
<keyword evidence="5" id="KW-1185">Reference proteome</keyword>
<proteinExistence type="inferred from homology"/>
<dbReference type="AlphaFoldDB" id="A0A8J1XPB7"/>
<dbReference type="InterPro" id="IPR047865">
    <property type="entry name" value="Ribosomal_uL10_bac_type"/>
</dbReference>
<evidence type="ECO:0000256" key="3">
    <source>
        <dbReference type="ARBA" id="ARBA00035716"/>
    </source>
</evidence>
<name>A0A8J1XPB7_OWEFU</name>
<evidence type="ECO:0000313" key="4">
    <source>
        <dbReference type="EMBL" id="CAH1789314.1"/>
    </source>
</evidence>
<organism evidence="4 5">
    <name type="scientific">Owenia fusiformis</name>
    <name type="common">Polychaete worm</name>
    <dbReference type="NCBI Taxonomy" id="6347"/>
    <lineage>
        <taxon>Eukaryota</taxon>
        <taxon>Metazoa</taxon>
        <taxon>Spiralia</taxon>
        <taxon>Lophotrochozoa</taxon>
        <taxon>Annelida</taxon>
        <taxon>Polychaeta</taxon>
        <taxon>Sedentaria</taxon>
        <taxon>Canalipalpata</taxon>
        <taxon>Sabellida</taxon>
        <taxon>Oweniida</taxon>
        <taxon>Oweniidae</taxon>
        <taxon>Owenia</taxon>
    </lineage>
</organism>